<reference evidence="1 2" key="1">
    <citation type="submission" date="2020-08" db="EMBL/GenBank/DDBJ databases">
        <title>Sequencing the genomes of 1000 actinobacteria strains.</title>
        <authorList>
            <person name="Klenk H.-P."/>
        </authorList>
    </citation>
    <scope>NUCLEOTIDE SEQUENCE [LARGE SCALE GENOMIC DNA]</scope>
    <source>
        <strain evidence="1 2">DSM 41654</strain>
    </source>
</reference>
<gene>
    <name evidence="1" type="ORF">FHR34_001176</name>
</gene>
<evidence type="ECO:0000313" key="2">
    <source>
        <dbReference type="Proteomes" id="UP000540506"/>
    </source>
</evidence>
<keyword evidence="2" id="KW-1185">Reference proteome</keyword>
<dbReference type="Proteomes" id="UP000540506">
    <property type="component" value="Unassembled WGS sequence"/>
</dbReference>
<sequence length="90" mass="10270">MWLLLAVVALVVCGAGLAVSFWREWRPGLPAWARRRRPAARARVFRVTTGCWEVWCHRCAMADRGMVDLVGSWERAIQRADEHLKETHGG</sequence>
<accession>A0A7W7VTV8</accession>
<organism evidence="1 2">
    <name type="scientific">Kitasatospora kifunensis</name>
    <name type="common">Streptomyces kifunensis</name>
    <dbReference type="NCBI Taxonomy" id="58351"/>
    <lineage>
        <taxon>Bacteria</taxon>
        <taxon>Bacillati</taxon>
        <taxon>Actinomycetota</taxon>
        <taxon>Actinomycetes</taxon>
        <taxon>Kitasatosporales</taxon>
        <taxon>Streptomycetaceae</taxon>
        <taxon>Kitasatospora</taxon>
    </lineage>
</organism>
<protein>
    <submittedName>
        <fullName evidence="1">Uncharacterized protein</fullName>
    </submittedName>
</protein>
<name>A0A7W7VTV8_KITKI</name>
<dbReference type="RefSeq" id="WP_184934398.1">
    <property type="nucleotide sequence ID" value="NZ_JACHJV010000001.1"/>
</dbReference>
<dbReference type="AlphaFoldDB" id="A0A7W7VTV8"/>
<comment type="caution">
    <text evidence="1">The sequence shown here is derived from an EMBL/GenBank/DDBJ whole genome shotgun (WGS) entry which is preliminary data.</text>
</comment>
<proteinExistence type="predicted"/>
<evidence type="ECO:0000313" key="1">
    <source>
        <dbReference type="EMBL" id="MBB4922183.1"/>
    </source>
</evidence>
<dbReference type="EMBL" id="JACHJV010000001">
    <property type="protein sequence ID" value="MBB4922183.1"/>
    <property type="molecule type" value="Genomic_DNA"/>
</dbReference>